<dbReference type="AlphaFoldDB" id="A0A9W4UJ02"/>
<gene>
    <name evidence="1" type="ORF">PDIGIT_LOCUS10158</name>
</gene>
<organism evidence="1 2">
    <name type="scientific">Periconia digitata</name>
    <dbReference type="NCBI Taxonomy" id="1303443"/>
    <lineage>
        <taxon>Eukaryota</taxon>
        <taxon>Fungi</taxon>
        <taxon>Dikarya</taxon>
        <taxon>Ascomycota</taxon>
        <taxon>Pezizomycotina</taxon>
        <taxon>Dothideomycetes</taxon>
        <taxon>Pleosporomycetidae</taxon>
        <taxon>Pleosporales</taxon>
        <taxon>Massarineae</taxon>
        <taxon>Periconiaceae</taxon>
        <taxon>Periconia</taxon>
    </lineage>
</organism>
<dbReference type="EMBL" id="CAOQHR010000007">
    <property type="protein sequence ID" value="CAI6337051.1"/>
    <property type="molecule type" value="Genomic_DNA"/>
</dbReference>
<protein>
    <submittedName>
        <fullName evidence="1">Uncharacterized protein</fullName>
    </submittedName>
</protein>
<dbReference type="Proteomes" id="UP001152607">
    <property type="component" value="Unassembled WGS sequence"/>
</dbReference>
<accession>A0A9W4UJ02</accession>
<name>A0A9W4UJ02_9PLEO</name>
<comment type="caution">
    <text evidence="1">The sequence shown here is derived from an EMBL/GenBank/DDBJ whole genome shotgun (WGS) entry which is preliminary data.</text>
</comment>
<evidence type="ECO:0000313" key="1">
    <source>
        <dbReference type="EMBL" id="CAI6337051.1"/>
    </source>
</evidence>
<reference evidence="1" key="1">
    <citation type="submission" date="2023-01" db="EMBL/GenBank/DDBJ databases">
        <authorList>
            <person name="Van Ghelder C."/>
            <person name="Rancurel C."/>
        </authorList>
    </citation>
    <scope>NUCLEOTIDE SEQUENCE</scope>
    <source>
        <strain evidence="1">CNCM I-4278</strain>
    </source>
</reference>
<evidence type="ECO:0000313" key="2">
    <source>
        <dbReference type="Proteomes" id="UP001152607"/>
    </source>
</evidence>
<keyword evidence="2" id="KW-1185">Reference proteome</keyword>
<sequence>MSPRNRTMPLASSGHCLGQIDLSIQIIGVPREMFCKIRNPCFAIRSGCTPYSMRPRHCIDVAVRDALKRDSQRHVDRTDERPQCRSTHVKWFSKKQRRFDNFGSSLPRRFTPPITINAGKVYRLQVSLRRSRWNASIIHCGTSRIANTASYWSHFAFCPHPQT</sequence>
<proteinExistence type="predicted"/>